<dbReference type="InterPro" id="IPR052030">
    <property type="entry name" value="Peptidase_M20/M20A_hydrolases"/>
</dbReference>
<sequence length="1145" mass="123633">MLATSLPSLSLTVLGLALASTVCSQGVPNSFPQDYPGKPSGDYSPAWQDYFLVSDPLPNVSFPLSRNWAGSITVNRTNHPNDTLFFWGFESRSGSLTAGADENSSEPWAIWLNGGPGASSILGLLLENGPIHVDVGGSLVPNNESWDKLVDYIWVDQPVGTGYSTAESDGGYIEDEDQMGQDFLNFLNNLVKVFPSLGTRPLLLTGESYAGTYIPYITKAIFSTPNPPVNLNKIAIGNGGMGSESEYEELPALSVIETYPQLIGYDTDVYNYFKEQAHLCGYDFNLTYPQNGKFPPVGPATQPTDEARAAELLSKSAALTRQNLVAIANGTPRPAAGLVRRSHPPSVREVREREHRRSAWKAEKKAMRKRDLTGRANGTIDPYYGCFLTSEVMDYALNFSLPWNLSSEVVIESQDAFGPFNPYNIPDARAPPSILDPTIFLNDNQTRTALHAPTSKNWTLQITYPFNSSEQIAANANPFGDPSVEPVAFFDELASNATERNVSVIIYVGNDDSVVPHFSSEISIQNTTFSGIQGFTRKPSTPFTDDSGNFAGIVHQERNWTYILVANAGHEVPEFAPAVALVILREFILGNNETGLVTNTSGTVSVTGGEGASSLLVGNILPGRVSVLYGSGTATSEFSYPSATIAAWDKFFASAQAADIPAVVAAFCAFYKRKSPIRGCFSGFCSLFSKSGSASRMDRAPVSTSSPDRTKITNEHSLCGTMPCAFSTCDERDLWLLDADEPPPYKCSSGPSIHYRPDVMNVIDETINSLDADLRDLSLKIHDHPETAFKEFYAHDILTEFMRSRGFSVTPHYTGLQTAWKAEWSYGKGGRTLGINSEMDALPGLGHACGHNLIAISGVGVAMAAKAAMEKLKIPGKIILLGTPAEEGGGGKVILLERGVYKEMDICIMCHPSPGAPHTVACGSTFAAQPLMVEYFGHTAHAAMSPWEGQNALDAAVLAYSSISMLRQQIKPDCRVHGIIEGRDWAPNIIPDYAKMRWIIRAPSYLEMSDLVQRVKACIEAAAQAASCRSEISLDYSSDGGIGGASTDFGNVTYALPAMHPSFAIPTVPNGGNHTAEFTKAARTPQAHDAALAVVRGLTLTGIRALDDGAFFKQARVAFDEMVAQVGPTGSSHMRAERAKILRDN</sequence>
<dbReference type="InterPro" id="IPR018202">
    <property type="entry name" value="Ser_caboxypep_ser_AS"/>
</dbReference>
<dbReference type="CDD" id="cd05672">
    <property type="entry name" value="M20_ACY1L2-like"/>
    <property type="match status" value="1"/>
</dbReference>
<dbReference type="InterPro" id="IPR011650">
    <property type="entry name" value="Peptidase_M20_dimer"/>
</dbReference>
<evidence type="ECO:0000256" key="7">
    <source>
        <dbReference type="SAM" id="MobiDB-lite"/>
    </source>
</evidence>
<dbReference type="Pfam" id="PF01546">
    <property type="entry name" value="Peptidase_M20"/>
    <property type="match status" value="1"/>
</dbReference>
<feature type="region of interest" description="Disordered" evidence="7">
    <location>
        <begin position="335"/>
        <end position="362"/>
    </location>
</feature>
<dbReference type="OrthoDB" id="443318at2759"/>
<feature type="signal peptide" evidence="8">
    <location>
        <begin position="1"/>
        <end position="19"/>
    </location>
</feature>
<gene>
    <name evidence="10" type="ORF">EW145_g733</name>
</gene>
<dbReference type="Pfam" id="PF00450">
    <property type="entry name" value="Peptidase_S10"/>
    <property type="match status" value="2"/>
</dbReference>
<evidence type="ECO:0000313" key="11">
    <source>
        <dbReference type="Proteomes" id="UP000308199"/>
    </source>
</evidence>
<dbReference type="FunFam" id="3.30.70.360:FF:000004">
    <property type="entry name" value="Peptidase M20 domain-containing protein 2"/>
    <property type="match status" value="1"/>
</dbReference>
<dbReference type="Proteomes" id="UP000308199">
    <property type="component" value="Unassembled WGS sequence"/>
</dbReference>
<evidence type="ECO:0000256" key="1">
    <source>
        <dbReference type="ARBA" id="ARBA00006247"/>
    </source>
</evidence>
<dbReference type="InterPro" id="IPR029058">
    <property type="entry name" value="AB_hydrolase_fold"/>
</dbReference>
<keyword evidence="3" id="KW-0121">Carboxypeptidase</keyword>
<dbReference type="AlphaFoldDB" id="A0A4S4LHR6"/>
<keyword evidence="8" id="KW-0732">Signal</keyword>
<dbReference type="SUPFAM" id="SSF53187">
    <property type="entry name" value="Zn-dependent exopeptidases"/>
    <property type="match status" value="1"/>
</dbReference>
<evidence type="ECO:0000313" key="10">
    <source>
        <dbReference type="EMBL" id="THH11307.1"/>
    </source>
</evidence>
<feature type="chain" id="PRO_5020542701" description="Peptidase M20 dimerisation domain-containing protein" evidence="8">
    <location>
        <begin position="20"/>
        <end position="1145"/>
    </location>
</feature>
<keyword evidence="5" id="KW-0378">Hydrolase</keyword>
<dbReference type="InterPro" id="IPR036264">
    <property type="entry name" value="Bact_exopeptidase_dim_dom"/>
</dbReference>
<dbReference type="InterPro" id="IPR001563">
    <property type="entry name" value="Peptidase_S10"/>
</dbReference>
<proteinExistence type="inferred from homology"/>
<keyword evidence="6" id="KW-0325">Glycoprotein</keyword>
<dbReference type="Pfam" id="PF07687">
    <property type="entry name" value="M20_dimer"/>
    <property type="match status" value="1"/>
</dbReference>
<evidence type="ECO:0000256" key="2">
    <source>
        <dbReference type="ARBA" id="ARBA00009431"/>
    </source>
</evidence>
<evidence type="ECO:0000256" key="8">
    <source>
        <dbReference type="SAM" id="SignalP"/>
    </source>
</evidence>
<dbReference type="PRINTS" id="PR00724">
    <property type="entry name" value="CRBOXYPTASEC"/>
</dbReference>
<evidence type="ECO:0000256" key="4">
    <source>
        <dbReference type="ARBA" id="ARBA00022670"/>
    </source>
</evidence>
<dbReference type="SUPFAM" id="SSF53474">
    <property type="entry name" value="alpha/beta-Hydrolases"/>
    <property type="match status" value="1"/>
</dbReference>
<dbReference type="GO" id="GO:0006508">
    <property type="term" value="P:proteolysis"/>
    <property type="evidence" value="ECO:0007669"/>
    <property type="project" value="UniProtKB-KW"/>
</dbReference>
<feature type="domain" description="Peptidase M20 dimerisation" evidence="9">
    <location>
        <begin position="935"/>
        <end position="1023"/>
    </location>
</feature>
<name>A0A4S4LHR6_9AGAM</name>
<dbReference type="NCBIfam" id="TIGR01891">
    <property type="entry name" value="amidohydrolases"/>
    <property type="match status" value="1"/>
</dbReference>
<protein>
    <recommendedName>
        <fullName evidence="9">Peptidase M20 dimerisation domain-containing protein</fullName>
    </recommendedName>
</protein>
<evidence type="ECO:0000256" key="6">
    <source>
        <dbReference type="ARBA" id="ARBA00023180"/>
    </source>
</evidence>
<dbReference type="Gene3D" id="3.40.50.1820">
    <property type="entry name" value="alpha/beta hydrolase"/>
    <property type="match status" value="1"/>
</dbReference>
<dbReference type="GO" id="GO:0004185">
    <property type="term" value="F:serine-type carboxypeptidase activity"/>
    <property type="evidence" value="ECO:0007669"/>
    <property type="project" value="InterPro"/>
</dbReference>
<evidence type="ECO:0000256" key="5">
    <source>
        <dbReference type="ARBA" id="ARBA00022801"/>
    </source>
</evidence>
<keyword evidence="4" id="KW-0645">Protease</keyword>
<dbReference type="SUPFAM" id="SSF55031">
    <property type="entry name" value="Bacterial exopeptidase dimerisation domain"/>
    <property type="match status" value="1"/>
</dbReference>
<comment type="caution">
    <text evidence="10">The sequence shown here is derived from an EMBL/GenBank/DDBJ whole genome shotgun (WGS) entry which is preliminary data.</text>
</comment>
<dbReference type="InterPro" id="IPR017439">
    <property type="entry name" value="Amidohydrolase"/>
</dbReference>
<dbReference type="PANTHER" id="PTHR30575">
    <property type="entry name" value="PEPTIDASE M20"/>
    <property type="match status" value="1"/>
</dbReference>
<comment type="similarity">
    <text evidence="2">Belongs to the peptidase S10 family.</text>
</comment>
<dbReference type="PANTHER" id="PTHR30575:SF0">
    <property type="entry name" value="XAA-ARG DIPEPTIDASE"/>
    <property type="match status" value="1"/>
</dbReference>
<accession>A0A4S4LHR6</accession>
<dbReference type="Gene3D" id="3.40.630.10">
    <property type="entry name" value="Zn peptidases"/>
    <property type="match status" value="2"/>
</dbReference>
<comment type="similarity">
    <text evidence="1">Belongs to the peptidase M20A family.</text>
</comment>
<dbReference type="GO" id="GO:0016805">
    <property type="term" value="F:dipeptidase activity"/>
    <property type="evidence" value="ECO:0007669"/>
    <property type="project" value="TreeGrafter"/>
</dbReference>
<organism evidence="10 11">
    <name type="scientific">Phellinidium pouzarii</name>
    <dbReference type="NCBI Taxonomy" id="167371"/>
    <lineage>
        <taxon>Eukaryota</taxon>
        <taxon>Fungi</taxon>
        <taxon>Dikarya</taxon>
        <taxon>Basidiomycota</taxon>
        <taxon>Agaricomycotina</taxon>
        <taxon>Agaricomycetes</taxon>
        <taxon>Hymenochaetales</taxon>
        <taxon>Hymenochaetaceae</taxon>
        <taxon>Phellinidium</taxon>
    </lineage>
</organism>
<dbReference type="EMBL" id="SGPK01000016">
    <property type="protein sequence ID" value="THH11307.1"/>
    <property type="molecule type" value="Genomic_DNA"/>
</dbReference>
<feature type="compositionally biased region" description="Basic and acidic residues" evidence="7">
    <location>
        <begin position="346"/>
        <end position="362"/>
    </location>
</feature>
<dbReference type="PROSITE" id="PS00131">
    <property type="entry name" value="CARBOXYPEPT_SER_SER"/>
    <property type="match status" value="1"/>
</dbReference>
<evidence type="ECO:0000259" key="9">
    <source>
        <dbReference type="Pfam" id="PF07687"/>
    </source>
</evidence>
<dbReference type="InterPro" id="IPR002933">
    <property type="entry name" value="Peptidase_M20"/>
</dbReference>
<reference evidence="10 11" key="1">
    <citation type="submission" date="2019-02" db="EMBL/GenBank/DDBJ databases">
        <title>Genome sequencing of the rare red list fungi Phellinidium pouzarii.</title>
        <authorList>
            <person name="Buettner E."/>
            <person name="Kellner H."/>
        </authorList>
    </citation>
    <scope>NUCLEOTIDE SEQUENCE [LARGE SCALE GENOMIC DNA]</scope>
    <source>
        <strain evidence="10 11">DSM 108285</strain>
    </source>
</reference>
<evidence type="ECO:0000256" key="3">
    <source>
        <dbReference type="ARBA" id="ARBA00022645"/>
    </source>
</evidence>
<keyword evidence="11" id="KW-1185">Reference proteome</keyword>